<evidence type="ECO:0000256" key="21">
    <source>
        <dbReference type="ARBA" id="ARBA00049264"/>
    </source>
</evidence>
<evidence type="ECO:0000256" key="17">
    <source>
        <dbReference type="ARBA" id="ARBA00045837"/>
    </source>
</evidence>
<evidence type="ECO:0000256" key="15">
    <source>
        <dbReference type="ARBA" id="ARBA00030313"/>
    </source>
</evidence>
<organism evidence="24 25">
    <name type="scientific">Crocodylus porosus</name>
    <name type="common">Saltwater crocodile</name>
    <name type="synonym">Estuarine crocodile</name>
    <dbReference type="NCBI Taxonomy" id="8502"/>
    <lineage>
        <taxon>Eukaryota</taxon>
        <taxon>Metazoa</taxon>
        <taxon>Chordata</taxon>
        <taxon>Craniata</taxon>
        <taxon>Vertebrata</taxon>
        <taxon>Euteleostomi</taxon>
        <taxon>Archelosauria</taxon>
        <taxon>Archosauria</taxon>
        <taxon>Crocodylia</taxon>
        <taxon>Longirostres</taxon>
        <taxon>Crocodylidae</taxon>
        <taxon>Crocodylus</taxon>
    </lineage>
</organism>
<evidence type="ECO:0000256" key="1">
    <source>
        <dbReference type="ARBA" id="ARBA00001946"/>
    </source>
</evidence>
<comment type="catalytic activity">
    <reaction evidence="19">
        <text>NADPH + H2O = reduced beta-nicotinamide D-ribonucleotide + adenosine 2',5'-bisphosphate + 2 H(+)</text>
        <dbReference type="Rhea" id="RHEA:60820"/>
        <dbReference type="ChEBI" id="CHEBI:15377"/>
        <dbReference type="ChEBI" id="CHEBI:15378"/>
        <dbReference type="ChEBI" id="CHEBI:57783"/>
        <dbReference type="ChEBI" id="CHEBI:90832"/>
        <dbReference type="ChEBI" id="CHEBI:194156"/>
    </reaction>
    <physiologicalReaction direction="left-to-right" evidence="19">
        <dbReference type="Rhea" id="RHEA:60821"/>
    </physiologicalReaction>
</comment>
<dbReference type="SUPFAM" id="SSF48403">
    <property type="entry name" value="Ankyrin repeat"/>
    <property type="match status" value="1"/>
</dbReference>
<keyword evidence="7" id="KW-0479">Metal-binding</keyword>
<sequence length="447" mass="50466">MLHSSHLNYFLLRREARVSEVEIMTALERNPKQQMISQLHNFASAGDTARLKALLTQSPSLINATSENGWTALMYGARNGHLEIVQILLEEGCDKSIANKSRQTALDIAKFWGYKHVANLLANIKGGKTLISLPNEVRECENYFSRTLLDRRSDKRTDYKWLSKKQSHPTTVYILFSKLSPLVTLAGEEDSTQQPEVRLCKLCHKDVKEYMTEEVILIFLGVELQRNKDLLATHNGGVLKEVKEDGLVAWFAVSIDSISAEQFKQKHQDCYFLHPPMPALLQLPEKEAGVVAQARSILAWHSRYQFCPTCGSTTKTEEGGYKKTCLKNGCPSLQGVHNTSYPRVGETIEDAVRREVEEESGVKVGHVQYVSCQPWPMPSSLMIGCLAVAVSTEIKVDKNEIEDARWFTREQVVEVLIKGNQRSFFVPPSRAIAHQLIKHWIGMNSNL</sequence>
<dbReference type="InterPro" id="IPR049734">
    <property type="entry name" value="NudC-like_C"/>
</dbReference>
<reference evidence="24" key="1">
    <citation type="submission" date="2025-08" db="UniProtKB">
        <authorList>
            <consortium name="Ensembl"/>
        </authorList>
    </citation>
    <scope>IDENTIFICATION</scope>
</reference>
<evidence type="ECO:0000256" key="12">
    <source>
        <dbReference type="ARBA" id="ARBA00023140"/>
    </source>
</evidence>
<keyword evidence="9" id="KW-0460">Magnesium</keyword>
<name>A0A7M4EDC3_CROPO</name>
<comment type="cofactor">
    <cofactor evidence="1">
        <name>Mg(2+)</name>
        <dbReference type="ChEBI" id="CHEBI:18420"/>
    </cofactor>
</comment>
<comment type="catalytic activity">
    <reaction evidence="20">
        <text>NAD(+) + H2O = beta-nicotinamide D-ribonucleotide + AMP + 2 H(+)</text>
        <dbReference type="Rhea" id="RHEA:11800"/>
        <dbReference type="ChEBI" id="CHEBI:14649"/>
        <dbReference type="ChEBI" id="CHEBI:15377"/>
        <dbReference type="ChEBI" id="CHEBI:15378"/>
        <dbReference type="ChEBI" id="CHEBI:57540"/>
        <dbReference type="ChEBI" id="CHEBI:456215"/>
        <dbReference type="EC" id="3.6.1.22"/>
    </reaction>
    <physiologicalReaction direction="left-to-right" evidence="20">
        <dbReference type="Rhea" id="RHEA:11801"/>
    </physiologicalReaction>
</comment>
<dbReference type="GO" id="GO:0006742">
    <property type="term" value="P:NADP+ catabolic process"/>
    <property type="evidence" value="ECO:0007669"/>
    <property type="project" value="TreeGrafter"/>
</dbReference>
<feature type="domain" description="Nudix hydrolase" evidence="23">
    <location>
        <begin position="272"/>
        <end position="438"/>
    </location>
</feature>
<dbReference type="Ensembl" id="ENSCPRT00005009399.1">
    <property type="protein sequence ID" value="ENSCPRP00005008002.1"/>
    <property type="gene ID" value="ENSCPRG00005005689.1"/>
</dbReference>
<dbReference type="InterPro" id="IPR015797">
    <property type="entry name" value="NUDIX_hydrolase-like_dom_sf"/>
</dbReference>
<dbReference type="CDD" id="cd03429">
    <property type="entry name" value="NUDIX_NADH_pyrophosphatase_Nudt13"/>
    <property type="match status" value="1"/>
</dbReference>
<keyword evidence="8" id="KW-0378">Hydrolase</keyword>
<keyword evidence="10" id="KW-0521">NADP</keyword>
<feature type="repeat" description="ANK" evidence="22">
    <location>
        <begin position="68"/>
        <end position="100"/>
    </location>
</feature>
<dbReference type="FunFam" id="3.90.79.20:FF:000002">
    <property type="entry name" value="Peroxisomal NADH pyrophosphatase NUDT12"/>
    <property type="match status" value="1"/>
</dbReference>
<dbReference type="InterPro" id="IPR000086">
    <property type="entry name" value="NUDIX_hydrolase_dom"/>
</dbReference>
<evidence type="ECO:0000256" key="6">
    <source>
        <dbReference type="ARBA" id="ARBA00012381"/>
    </source>
</evidence>
<keyword evidence="22" id="KW-0040">ANK repeat</keyword>
<evidence type="ECO:0000256" key="8">
    <source>
        <dbReference type="ARBA" id="ARBA00022801"/>
    </source>
</evidence>
<reference evidence="24" key="2">
    <citation type="submission" date="2025-09" db="UniProtKB">
        <authorList>
            <consortium name="Ensembl"/>
        </authorList>
    </citation>
    <scope>IDENTIFICATION</scope>
</reference>
<comment type="similarity">
    <text evidence="5">Belongs to the Nudix hydrolase family. NudC subfamily.</text>
</comment>
<protein>
    <recommendedName>
        <fullName evidence="14">NAD-capped RNA hydrolase NUDT12</fullName>
        <ecNumber evidence="6">3.6.1.22</ecNumber>
    </recommendedName>
    <alternativeName>
        <fullName evidence="15">NADH pyrophosphatase NUDT12</fullName>
    </alternativeName>
    <alternativeName>
        <fullName evidence="16">Nucleoside diphosphate-linked moiety X motif 12</fullName>
    </alternativeName>
</protein>
<keyword evidence="12" id="KW-0576">Peroxisome</keyword>
<dbReference type="Gene3D" id="1.25.40.20">
    <property type="entry name" value="Ankyrin repeat-containing domain"/>
    <property type="match status" value="1"/>
</dbReference>
<dbReference type="Pfam" id="PF09297">
    <property type="entry name" value="Zn_ribbon_NUD"/>
    <property type="match status" value="1"/>
</dbReference>
<comment type="subunit">
    <text evidence="18">Homodimer. Homodimerization is essential for its catalytic activity and protein stability. Interacts (via ANK repeats) with BLMH.</text>
</comment>
<dbReference type="Gene3D" id="3.90.79.10">
    <property type="entry name" value="Nucleoside Triphosphate Pyrophosphohydrolase"/>
    <property type="match status" value="1"/>
</dbReference>
<evidence type="ECO:0000256" key="3">
    <source>
        <dbReference type="ARBA" id="ARBA00004275"/>
    </source>
</evidence>
<dbReference type="EC" id="3.6.1.22" evidence="6"/>
<evidence type="ECO:0000256" key="16">
    <source>
        <dbReference type="ARBA" id="ARBA00031178"/>
    </source>
</evidence>
<gene>
    <name evidence="24" type="primary">NUDT12</name>
</gene>
<evidence type="ECO:0000256" key="10">
    <source>
        <dbReference type="ARBA" id="ARBA00022857"/>
    </source>
</evidence>
<evidence type="ECO:0000256" key="22">
    <source>
        <dbReference type="PROSITE-ProRule" id="PRU00023"/>
    </source>
</evidence>
<dbReference type="GO" id="GO:0046872">
    <property type="term" value="F:metal ion binding"/>
    <property type="evidence" value="ECO:0007669"/>
    <property type="project" value="UniProtKB-KW"/>
</dbReference>
<dbReference type="PROSITE" id="PS51462">
    <property type="entry name" value="NUDIX"/>
    <property type="match status" value="1"/>
</dbReference>
<evidence type="ECO:0000313" key="24">
    <source>
        <dbReference type="Ensembl" id="ENSCPRP00005008002.1"/>
    </source>
</evidence>
<comment type="subcellular location">
    <subcellularLocation>
        <location evidence="4">Cytoplasmic granule</location>
    </subcellularLocation>
    <subcellularLocation>
        <location evidence="3">Peroxisome</location>
    </subcellularLocation>
</comment>
<evidence type="ECO:0000256" key="5">
    <source>
        <dbReference type="ARBA" id="ARBA00009595"/>
    </source>
</evidence>
<dbReference type="AlphaFoldDB" id="A0A7M4EDC3"/>
<dbReference type="PANTHER" id="PTHR42904">
    <property type="entry name" value="NUDIX HYDROLASE, NUDC SUBFAMILY"/>
    <property type="match status" value="1"/>
</dbReference>
<comment type="function">
    <text evidence="17">mRNA decapping enzyme that specifically removes the nicotinamide adenine dinucleotide (NAD) cap from a subset of mRNAs by hydrolyzing the diphosphate linkage to produce nicotinamide mononucleotide (NMN) and 5' monophosphate mRNA. The NAD-cap is present at the 5'-end of some RNAs; in contrast to the canonical N7 methylguanosine (m7G) cap, the NAD cap promotes mRNA decay. Preferentially acts on NAD-capped transcripts in response to nutrient stress. Also acts on free nicotinamide adenine dinucleotide molecules: hydrolyzes NAD(H) into NMN(H) and AMP, and NADPH into NMNH and 2',5'-ADP. May act to regulate the concentration of peroxisomal nicotinamide nucleotide cofactors required for oxidative metabolism in this organelle. Regulates the levels of circadian clock components PER1, PER2, PER3 and CRY2 in the liver.</text>
</comment>
<dbReference type="SUPFAM" id="SSF55811">
    <property type="entry name" value="Nudix"/>
    <property type="match status" value="1"/>
</dbReference>
<dbReference type="InterPro" id="IPR036770">
    <property type="entry name" value="Ankyrin_rpt-contain_sf"/>
</dbReference>
<comment type="catalytic activity">
    <reaction evidence="13">
        <text>a 5'-end NAD(+)-phospho-ribonucleoside in mRNA + H2O = a 5'-end phospho-adenosine-phospho-ribonucleoside in mRNA + beta-nicotinamide D-ribonucleotide + 2 H(+)</text>
        <dbReference type="Rhea" id="RHEA:60876"/>
        <dbReference type="Rhea" id="RHEA-COMP:15698"/>
        <dbReference type="Rhea" id="RHEA-COMP:15719"/>
        <dbReference type="ChEBI" id="CHEBI:14649"/>
        <dbReference type="ChEBI" id="CHEBI:15377"/>
        <dbReference type="ChEBI" id="CHEBI:15378"/>
        <dbReference type="ChEBI" id="CHEBI:144029"/>
        <dbReference type="ChEBI" id="CHEBI:144051"/>
    </reaction>
    <physiologicalReaction direction="left-to-right" evidence="13">
        <dbReference type="Rhea" id="RHEA:60877"/>
    </physiologicalReaction>
</comment>
<dbReference type="Pfam" id="PF12796">
    <property type="entry name" value="Ank_2"/>
    <property type="match status" value="1"/>
</dbReference>
<dbReference type="GO" id="GO:0019677">
    <property type="term" value="P:NAD+ catabolic process"/>
    <property type="evidence" value="ECO:0007669"/>
    <property type="project" value="TreeGrafter"/>
</dbReference>
<comment type="catalytic activity">
    <reaction evidence="21">
        <text>NADH + H2O = reduced beta-nicotinamide D-ribonucleotide + AMP + 2 H(+)</text>
        <dbReference type="Rhea" id="RHEA:48868"/>
        <dbReference type="ChEBI" id="CHEBI:15377"/>
        <dbReference type="ChEBI" id="CHEBI:15378"/>
        <dbReference type="ChEBI" id="CHEBI:57945"/>
        <dbReference type="ChEBI" id="CHEBI:90832"/>
        <dbReference type="ChEBI" id="CHEBI:456215"/>
        <dbReference type="EC" id="3.6.1.22"/>
    </reaction>
    <physiologicalReaction direction="left-to-right" evidence="21">
        <dbReference type="Rhea" id="RHEA:48869"/>
    </physiologicalReaction>
</comment>
<proteinExistence type="inferred from homology"/>
<evidence type="ECO:0000256" key="7">
    <source>
        <dbReference type="ARBA" id="ARBA00022723"/>
    </source>
</evidence>
<dbReference type="GO" id="GO:0035529">
    <property type="term" value="F:NADH pyrophosphatase activity"/>
    <property type="evidence" value="ECO:0007669"/>
    <property type="project" value="TreeGrafter"/>
</dbReference>
<evidence type="ECO:0000313" key="25">
    <source>
        <dbReference type="Proteomes" id="UP000594220"/>
    </source>
</evidence>
<dbReference type="Proteomes" id="UP000594220">
    <property type="component" value="Unplaced"/>
</dbReference>
<evidence type="ECO:0000259" key="23">
    <source>
        <dbReference type="PROSITE" id="PS51462"/>
    </source>
</evidence>
<evidence type="ECO:0000256" key="20">
    <source>
        <dbReference type="ARBA" id="ARBA00049196"/>
    </source>
</evidence>
<evidence type="ECO:0000256" key="11">
    <source>
        <dbReference type="ARBA" id="ARBA00023027"/>
    </source>
</evidence>
<accession>A0A7M4EDC3</accession>
<dbReference type="PANTHER" id="PTHR42904:SF6">
    <property type="entry name" value="NAD-CAPPED RNA HYDROLASE NUDT12"/>
    <property type="match status" value="1"/>
</dbReference>
<dbReference type="Gene3D" id="3.90.79.20">
    <property type="match status" value="1"/>
</dbReference>
<keyword evidence="25" id="KW-1185">Reference proteome</keyword>
<dbReference type="GO" id="GO:0005777">
    <property type="term" value="C:peroxisome"/>
    <property type="evidence" value="ECO:0007669"/>
    <property type="project" value="UniProtKB-SubCell"/>
</dbReference>
<dbReference type="PROSITE" id="PS50297">
    <property type="entry name" value="ANK_REP_REGION"/>
    <property type="match status" value="1"/>
</dbReference>
<comment type="cofactor">
    <cofactor evidence="2">
        <name>Zn(2+)</name>
        <dbReference type="ChEBI" id="CHEBI:29105"/>
    </cofactor>
</comment>
<evidence type="ECO:0000256" key="9">
    <source>
        <dbReference type="ARBA" id="ARBA00022842"/>
    </source>
</evidence>
<dbReference type="InterPro" id="IPR015375">
    <property type="entry name" value="NADH_PPase-like_N"/>
</dbReference>
<evidence type="ECO:0000256" key="4">
    <source>
        <dbReference type="ARBA" id="ARBA00004463"/>
    </source>
</evidence>
<dbReference type="SMART" id="SM00248">
    <property type="entry name" value="ANK"/>
    <property type="match status" value="3"/>
</dbReference>
<dbReference type="InterPro" id="IPR002110">
    <property type="entry name" value="Ankyrin_rpt"/>
</dbReference>
<evidence type="ECO:0000256" key="2">
    <source>
        <dbReference type="ARBA" id="ARBA00001947"/>
    </source>
</evidence>
<evidence type="ECO:0000256" key="14">
    <source>
        <dbReference type="ARBA" id="ARBA00023869"/>
    </source>
</evidence>
<dbReference type="InterPro" id="IPR050241">
    <property type="entry name" value="NAD-cap_RNA_hydrolase_NudC"/>
</dbReference>
<dbReference type="FunFam" id="1.25.40.20:FF:000167">
    <property type="entry name" value="peroxisomal NADH pyrophosphatase NUDT12"/>
    <property type="match status" value="1"/>
</dbReference>
<dbReference type="InterPro" id="IPR015376">
    <property type="entry name" value="Znr_NADH_PPase"/>
</dbReference>
<dbReference type="GO" id="GO:0005829">
    <property type="term" value="C:cytosol"/>
    <property type="evidence" value="ECO:0007669"/>
    <property type="project" value="TreeGrafter"/>
</dbReference>
<dbReference type="Pfam" id="PF09296">
    <property type="entry name" value="NUDIX-like"/>
    <property type="match status" value="1"/>
</dbReference>
<evidence type="ECO:0000256" key="18">
    <source>
        <dbReference type="ARBA" id="ARBA00046702"/>
    </source>
</evidence>
<dbReference type="GeneTree" id="ENSGT00940000157592"/>
<dbReference type="PROSITE" id="PS50088">
    <property type="entry name" value="ANK_REPEAT"/>
    <property type="match status" value="1"/>
</dbReference>
<dbReference type="Pfam" id="PF00293">
    <property type="entry name" value="NUDIX"/>
    <property type="match status" value="1"/>
</dbReference>
<evidence type="ECO:0000256" key="19">
    <source>
        <dbReference type="ARBA" id="ARBA00047501"/>
    </source>
</evidence>
<keyword evidence="11" id="KW-0520">NAD</keyword>
<evidence type="ECO:0000256" key="13">
    <source>
        <dbReference type="ARBA" id="ARBA00023679"/>
    </source>
</evidence>